<dbReference type="OrthoDB" id="9926at2"/>
<evidence type="ECO:0000259" key="6">
    <source>
        <dbReference type="Pfam" id="PF02885"/>
    </source>
</evidence>
<evidence type="ECO:0000256" key="2">
    <source>
        <dbReference type="ARBA" id="ARBA00022679"/>
    </source>
</evidence>
<name>A0A317L2D2_9BACI</name>
<dbReference type="GO" id="GO:0004048">
    <property type="term" value="F:anthranilate phosphoribosyltransferase activity"/>
    <property type="evidence" value="ECO:0007669"/>
    <property type="project" value="InterPro"/>
</dbReference>
<feature type="domain" description="Glycosyl transferase family 3" evidence="5">
    <location>
        <begin position="90"/>
        <end position="330"/>
    </location>
</feature>
<dbReference type="PANTHER" id="PTHR43285">
    <property type="entry name" value="ANTHRANILATE PHOSPHORIBOSYLTRANSFERASE"/>
    <property type="match status" value="1"/>
</dbReference>
<evidence type="ECO:0000256" key="1">
    <source>
        <dbReference type="ARBA" id="ARBA00022676"/>
    </source>
</evidence>
<organism evidence="7 8">
    <name type="scientific">Gracilibacillus dipsosauri</name>
    <dbReference type="NCBI Taxonomy" id="178340"/>
    <lineage>
        <taxon>Bacteria</taxon>
        <taxon>Bacillati</taxon>
        <taxon>Bacillota</taxon>
        <taxon>Bacilli</taxon>
        <taxon>Bacillales</taxon>
        <taxon>Bacillaceae</taxon>
        <taxon>Gracilibacillus</taxon>
    </lineage>
</organism>
<dbReference type="GO" id="GO:0005829">
    <property type="term" value="C:cytosol"/>
    <property type="evidence" value="ECO:0007669"/>
    <property type="project" value="TreeGrafter"/>
</dbReference>
<keyword evidence="2 7" id="KW-0808">Transferase</keyword>
<dbReference type="Proteomes" id="UP000245624">
    <property type="component" value="Unassembled WGS sequence"/>
</dbReference>
<dbReference type="Pfam" id="PF02885">
    <property type="entry name" value="Glycos_trans_3N"/>
    <property type="match status" value="1"/>
</dbReference>
<comment type="caution">
    <text evidence="7">The sequence shown here is derived from an EMBL/GenBank/DDBJ whole genome shotgun (WGS) entry which is preliminary data.</text>
</comment>
<dbReference type="Pfam" id="PF00591">
    <property type="entry name" value="Glycos_transf_3"/>
    <property type="match status" value="1"/>
</dbReference>
<dbReference type="EMBL" id="QGTD01000008">
    <property type="protein sequence ID" value="PWU69058.1"/>
    <property type="molecule type" value="Genomic_DNA"/>
</dbReference>
<dbReference type="RefSeq" id="WP_109984559.1">
    <property type="nucleotide sequence ID" value="NZ_JAJUIE010000034.1"/>
</dbReference>
<dbReference type="GO" id="GO:0000162">
    <property type="term" value="P:L-tryptophan biosynthetic process"/>
    <property type="evidence" value="ECO:0007669"/>
    <property type="project" value="UniProtKB-KW"/>
</dbReference>
<evidence type="ECO:0000313" key="8">
    <source>
        <dbReference type="Proteomes" id="UP000245624"/>
    </source>
</evidence>
<sequence>MQQWLKEVARGKKGAKDLRYEDSLKIAQSILSNEATDAQIAAYLVAERIKTESPEELLAFIHTLRQKSDSLRLNRKITDQLIDFAGPYNGRNSFAATIPVSLLLAEYNIPVSLAASDSLPPKYGTSIKAIMEQLGWVNMDKVEMMIYEENFTFLDAEKYCQPLARIRKIREEIGIRTLFNTVEKLVNLSGAKNIMLGAFHRTAIHKLNEVFKQLEYENVYIVQGMEGSEDVPVHRNSFVFHWKRENLDSFTIKPADFGLENKNFDKKEKLNAKQQARIIRSILSGEKDENFTYYYNQVLLNAGLRYYLFHITPTIHDGIQIAKEQLNSGRVIEIIDRWEKKS</sequence>
<evidence type="ECO:0000256" key="3">
    <source>
        <dbReference type="ARBA" id="ARBA00022822"/>
    </source>
</evidence>
<dbReference type="InterPro" id="IPR035902">
    <property type="entry name" value="Nuc_phospho_transferase"/>
</dbReference>
<evidence type="ECO:0000259" key="5">
    <source>
        <dbReference type="Pfam" id="PF00591"/>
    </source>
</evidence>
<dbReference type="Gene3D" id="1.20.970.10">
    <property type="entry name" value="Transferase, Pyrimidine Nucleoside Phosphorylase, Chain C"/>
    <property type="match status" value="1"/>
</dbReference>
<protein>
    <submittedName>
        <fullName evidence="7">Glycosyl transferase</fullName>
    </submittedName>
</protein>
<evidence type="ECO:0000256" key="4">
    <source>
        <dbReference type="ARBA" id="ARBA00023141"/>
    </source>
</evidence>
<dbReference type="SUPFAM" id="SSF52418">
    <property type="entry name" value="Nucleoside phosphorylase/phosphoribosyltransferase catalytic domain"/>
    <property type="match status" value="1"/>
</dbReference>
<dbReference type="PANTHER" id="PTHR43285:SF2">
    <property type="entry name" value="ANTHRANILATE PHOSPHORIBOSYLTRANSFERASE"/>
    <property type="match status" value="1"/>
</dbReference>
<evidence type="ECO:0000313" key="7">
    <source>
        <dbReference type="EMBL" id="PWU69058.1"/>
    </source>
</evidence>
<gene>
    <name evidence="7" type="ORF">DLJ74_11650</name>
</gene>
<dbReference type="InterPro" id="IPR005940">
    <property type="entry name" value="Anthranilate_Pribosyl_Tfrase"/>
</dbReference>
<dbReference type="AlphaFoldDB" id="A0A317L2D2"/>
<reference evidence="7 8" key="1">
    <citation type="submission" date="2018-05" db="EMBL/GenBank/DDBJ databases">
        <title>Genomic analysis of Gracilibacillus dipsosauri DD1 reveals novel features of a salt-tolerant amylase.</title>
        <authorList>
            <person name="Deutch C.E."/>
            <person name="Yang S."/>
        </authorList>
    </citation>
    <scope>NUCLEOTIDE SEQUENCE [LARGE SCALE GENOMIC DNA]</scope>
    <source>
        <strain evidence="7 8">DD1</strain>
    </source>
</reference>
<keyword evidence="3" id="KW-0822">Tryptophan biosynthesis</keyword>
<keyword evidence="1" id="KW-0328">Glycosyltransferase</keyword>
<feature type="domain" description="Glycosyl transferase family 3 N-terminal" evidence="6">
    <location>
        <begin position="3"/>
        <end position="67"/>
    </location>
</feature>
<dbReference type="InterPro" id="IPR000312">
    <property type="entry name" value="Glycosyl_Trfase_fam3"/>
</dbReference>
<dbReference type="SUPFAM" id="SSF47648">
    <property type="entry name" value="Nucleoside phosphorylase/phosphoribosyltransferase N-terminal domain"/>
    <property type="match status" value="1"/>
</dbReference>
<keyword evidence="8" id="KW-1185">Reference proteome</keyword>
<keyword evidence="4" id="KW-0057">Aromatic amino acid biosynthesis</keyword>
<dbReference type="InterPro" id="IPR017459">
    <property type="entry name" value="Glycosyl_Trfase_fam3_N_dom"/>
</dbReference>
<accession>A0A317L2D2</accession>
<dbReference type="InterPro" id="IPR036320">
    <property type="entry name" value="Glycosyl_Trfase_fam3_N_dom_sf"/>
</dbReference>
<proteinExistence type="predicted"/>
<dbReference type="Gene3D" id="3.40.1030.10">
    <property type="entry name" value="Nucleoside phosphorylase/phosphoribosyltransferase catalytic domain"/>
    <property type="match status" value="1"/>
</dbReference>
<keyword evidence="3" id="KW-0028">Amino-acid biosynthesis</keyword>